<dbReference type="InterPro" id="IPR023198">
    <property type="entry name" value="PGP-like_dom2"/>
</dbReference>
<dbReference type="NCBIfam" id="TIGR01549">
    <property type="entry name" value="HAD-SF-IA-v1"/>
    <property type="match status" value="1"/>
</dbReference>
<dbReference type="SFLD" id="SFLDS00003">
    <property type="entry name" value="Haloacid_Dehalogenase"/>
    <property type="match status" value="1"/>
</dbReference>
<reference evidence="1 2" key="1">
    <citation type="submission" date="2021-01" db="EMBL/GenBank/DDBJ databases">
        <title>Genomic Encyclopedia of Type Strains, Phase IV (KMG-IV): sequencing the most valuable type-strain genomes for metagenomic binning, comparative biology and taxonomic classification.</title>
        <authorList>
            <person name="Goeker M."/>
        </authorList>
    </citation>
    <scope>NUCLEOTIDE SEQUENCE [LARGE SCALE GENOMIC DNA]</scope>
    <source>
        <strain evidence="1 2">DSM 27382</strain>
    </source>
</reference>
<gene>
    <name evidence="1" type="ORF">JOC28_001710</name>
</gene>
<dbReference type="InterPro" id="IPR011951">
    <property type="entry name" value="HAD-SF_hydro_IA_YjjG/PynA"/>
</dbReference>
<dbReference type="PANTHER" id="PTHR47478:SF1">
    <property type="entry name" value="PYRIMIDINE 5'-NUCLEOTIDASE YJJG"/>
    <property type="match status" value="1"/>
</dbReference>
<dbReference type="InterPro" id="IPR052550">
    <property type="entry name" value="Pyrimidine_5'-ntase_YjjG"/>
</dbReference>
<evidence type="ECO:0000313" key="2">
    <source>
        <dbReference type="Proteomes" id="UP000697472"/>
    </source>
</evidence>
<evidence type="ECO:0000313" key="1">
    <source>
        <dbReference type="EMBL" id="MBM7643402.1"/>
    </source>
</evidence>
<protein>
    <submittedName>
        <fullName evidence="1">Hydrolase of the HAD superfamily</fullName>
    </submittedName>
</protein>
<dbReference type="InterPro" id="IPR023214">
    <property type="entry name" value="HAD_sf"/>
</dbReference>
<proteinExistence type="predicted"/>
<dbReference type="RefSeq" id="WP_205010256.1">
    <property type="nucleotide sequence ID" value="NZ_JAFBEH010000041.1"/>
</dbReference>
<dbReference type="NCBIfam" id="TIGR02254">
    <property type="entry name" value="YjjG_YfnB"/>
    <property type="match status" value="1"/>
</dbReference>
<dbReference type="SUPFAM" id="SSF56784">
    <property type="entry name" value="HAD-like"/>
    <property type="match status" value="1"/>
</dbReference>
<dbReference type="GO" id="GO:0016787">
    <property type="term" value="F:hydrolase activity"/>
    <property type="evidence" value="ECO:0007669"/>
    <property type="project" value="UniProtKB-KW"/>
</dbReference>
<dbReference type="PRINTS" id="PR00413">
    <property type="entry name" value="HADHALOGNASE"/>
</dbReference>
<dbReference type="SFLD" id="SFLDG01129">
    <property type="entry name" value="C1.5:_HAD__Beta-PGM__Phosphata"/>
    <property type="match status" value="1"/>
</dbReference>
<dbReference type="Gene3D" id="3.40.50.1000">
    <property type="entry name" value="HAD superfamily/HAD-like"/>
    <property type="match status" value="1"/>
</dbReference>
<keyword evidence="2" id="KW-1185">Reference proteome</keyword>
<dbReference type="EMBL" id="JAFBEH010000041">
    <property type="protein sequence ID" value="MBM7643402.1"/>
    <property type="molecule type" value="Genomic_DNA"/>
</dbReference>
<organism evidence="1 2">
    <name type="scientific">Streptococcus loxodontisalivarius</name>
    <dbReference type="NCBI Taxonomy" id="1349415"/>
    <lineage>
        <taxon>Bacteria</taxon>
        <taxon>Bacillati</taxon>
        <taxon>Bacillota</taxon>
        <taxon>Bacilli</taxon>
        <taxon>Lactobacillales</taxon>
        <taxon>Streptococcaceae</taxon>
        <taxon>Streptococcus</taxon>
    </lineage>
</organism>
<keyword evidence="1" id="KW-0378">Hydrolase</keyword>
<dbReference type="PANTHER" id="PTHR47478">
    <property type="match status" value="1"/>
</dbReference>
<dbReference type="Gene3D" id="1.10.150.240">
    <property type="entry name" value="Putative phosphatase, domain 2"/>
    <property type="match status" value="1"/>
</dbReference>
<dbReference type="InterPro" id="IPR006439">
    <property type="entry name" value="HAD-SF_hydro_IA"/>
</dbReference>
<dbReference type="Proteomes" id="UP000697472">
    <property type="component" value="Unassembled WGS sequence"/>
</dbReference>
<comment type="caution">
    <text evidence="1">The sequence shown here is derived from an EMBL/GenBank/DDBJ whole genome shotgun (WGS) entry which is preliminary data.</text>
</comment>
<dbReference type="Pfam" id="PF00702">
    <property type="entry name" value="Hydrolase"/>
    <property type="match status" value="1"/>
</dbReference>
<name>A0ABS2PVT1_9STRE</name>
<sequence>MSYKFLLFDLDHTLLDFDVAEDIALEELLREAGVTDIAAYKDYYIPMNKALWEDLALGRISKAELINTRFAKLFSHFGQTVDGTYFAQRYQHFLSQQGQTFEGAADFLAQLLSQGYRLLAATNGVTFIQKGRLAQSDIETYFEQVFISDEVGAQKPQLAFYEKIAEQVAGFDPSCALMIGDSLTADIQGGNDAGIDTAWFNPNGLENRSQAQPTYIVSSYEEILNILNQK</sequence>
<accession>A0ABS2PVT1</accession>
<dbReference type="InterPro" id="IPR036412">
    <property type="entry name" value="HAD-like_sf"/>
</dbReference>